<proteinExistence type="predicted"/>
<comment type="caution">
    <text evidence="2">The sequence shown here is derived from an EMBL/GenBank/DDBJ whole genome shotgun (WGS) entry which is preliminary data.</text>
</comment>
<feature type="compositionally biased region" description="Gly residues" evidence="1">
    <location>
        <begin position="99"/>
        <end position="140"/>
    </location>
</feature>
<dbReference type="RefSeq" id="WP_285726384.1">
    <property type="nucleotide sequence ID" value="NZ_BSDD01000004.1"/>
</dbReference>
<dbReference type="Proteomes" id="UP001165089">
    <property type="component" value="Unassembled WGS sequence"/>
</dbReference>
<evidence type="ECO:0008006" key="4">
    <source>
        <dbReference type="Google" id="ProtNLM"/>
    </source>
</evidence>
<dbReference type="PROSITE" id="PS51257">
    <property type="entry name" value="PROKAR_LIPOPROTEIN"/>
    <property type="match status" value="1"/>
</dbReference>
<reference evidence="2 3" key="1">
    <citation type="journal article" date="2023" name="Antonie Van Leeuwenhoek">
        <title>Mesoterricola silvestris gen. nov., sp. nov., Mesoterricola sediminis sp. nov., Geothrix oryzae sp. nov., Geothrix edaphica sp. nov., Geothrix rubra sp. nov., and Geothrix limicola sp. nov., six novel members of Acidobacteriota isolated from soils.</title>
        <authorList>
            <person name="Itoh H."/>
            <person name="Sugisawa Y."/>
            <person name="Mise K."/>
            <person name="Xu Z."/>
            <person name="Kuniyasu M."/>
            <person name="Ushijima N."/>
            <person name="Kawano K."/>
            <person name="Kobayashi E."/>
            <person name="Shiratori Y."/>
            <person name="Masuda Y."/>
            <person name="Senoo K."/>
        </authorList>
    </citation>
    <scope>NUCLEOTIDE SEQUENCE [LARGE SCALE GENOMIC DNA]</scope>
    <source>
        <strain evidence="2 3">Red803</strain>
    </source>
</reference>
<accession>A0ABQ5Q8K7</accession>
<organism evidence="2 3">
    <name type="scientific">Geothrix rubra</name>
    <dbReference type="NCBI Taxonomy" id="2927977"/>
    <lineage>
        <taxon>Bacteria</taxon>
        <taxon>Pseudomonadati</taxon>
        <taxon>Acidobacteriota</taxon>
        <taxon>Holophagae</taxon>
        <taxon>Holophagales</taxon>
        <taxon>Holophagaceae</taxon>
        <taxon>Geothrix</taxon>
    </lineage>
</organism>
<name>A0ABQ5Q8K7_9BACT</name>
<keyword evidence="3" id="KW-1185">Reference proteome</keyword>
<dbReference type="EMBL" id="BSDD01000004">
    <property type="protein sequence ID" value="GLH70801.1"/>
    <property type="molecule type" value="Genomic_DNA"/>
</dbReference>
<feature type="region of interest" description="Disordered" evidence="1">
    <location>
        <begin position="99"/>
        <end position="143"/>
    </location>
</feature>
<evidence type="ECO:0000313" key="3">
    <source>
        <dbReference type="Proteomes" id="UP001165089"/>
    </source>
</evidence>
<evidence type="ECO:0000313" key="2">
    <source>
        <dbReference type="EMBL" id="GLH70801.1"/>
    </source>
</evidence>
<sequence length="202" mass="19749">MRIGVWAGIGMAGLVLGGCSRGPSFVTDPGDPAALAAARTVALAAGEPAVVLSDTYREVPAPAFAEAVLGLLPPRGLARTEPGAADLWLRAHLLVPRAGGGRARGRSGGGRRGGAGGEGGGRGPGGNGRRGGGPEGGGVPPEGPQEVQIVLELVGRATGARVWTGSATATLDVAPGTPEGQRALADLAARLLASVRGGAAPR</sequence>
<gene>
    <name evidence="2" type="ORF">GETHPA_23340</name>
</gene>
<protein>
    <recommendedName>
        <fullName evidence="4">DUF4136 domain-containing protein</fullName>
    </recommendedName>
</protein>
<evidence type="ECO:0000256" key="1">
    <source>
        <dbReference type="SAM" id="MobiDB-lite"/>
    </source>
</evidence>